<keyword evidence="2" id="KW-1185">Reference proteome</keyword>
<reference evidence="1 2" key="1">
    <citation type="journal article" date="2020" name="Phytopathology">
        <title>Genome Sequence Resources of Colletotrichum truncatum, C. plurivorum, C. musicola, and C. sojae: Four Species Pathogenic to Soybean (Glycine max).</title>
        <authorList>
            <person name="Rogerio F."/>
            <person name="Boufleur T.R."/>
            <person name="Ciampi-Guillardi M."/>
            <person name="Sukno S.A."/>
            <person name="Thon M.R."/>
            <person name="Massola Junior N.S."/>
            <person name="Baroncelli R."/>
        </authorList>
    </citation>
    <scope>NUCLEOTIDE SEQUENCE [LARGE SCALE GENOMIC DNA]</scope>
    <source>
        <strain evidence="1 2">CMES1059</strain>
    </source>
</reference>
<evidence type="ECO:0000313" key="1">
    <source>
        <dbReference type="EMBL" id="KAL0934297.1"/>
    </source>
</evidence>
<gene>
    <name evidence="1" type="ORF">CTRU02_211096</name>
</gene>
<sequence length="45" mass="5023">MKRFLPQPSTPPSQPYHKFSSALSHLMVGPKEEEKKNSSDGPTKP</sequence>
<organism evidence="1 2">
    <name type="scientific">Colletotrichum truncatum</name>
    <name type="common">Anthracnose fungus</name>
    <name type="synonym">Colletotrichum capsici</name>
    <dbReference type="NCBI Taxonomy" id="5467"/>
    <lineage>
        <taxon>Eukaryota</taxon>
        <taxon>Fungi</taxon>
        <taxon>Dikarya</taxon>
        <taxon>Ascomycota</taxon>
        <taxon>Pezizomycotina</taxon>
        <taxon>Sordariomycetes</taxon>
        <taxon>Hypocreomycetidae</taxon>
        <taxon>Glomerellales</taxon>
        <taxon>Glomerellaceae</taxon>
        <taxon>Colletotrichum</taxon>
        <taxon>Colletotrichum truncatum species complex</taxon>
    </lineage>
</organism>
<accession>A0ACC3YR21</accession>
<evidence type="ECO:0000313" key="2">
    <source>
        <dbReference type="Proteomes" id="UP000805649"/>
    </source>
</evidence>
<dbReference type="Proteomes" id="UP000805649">
    <property type="component" value="Unassembled WGS sequence"/>
</dbReference>
<comment type="caution">
    <text evidence="1">The sequence shown here is derived from an EMBL/GenBank/DDBJ whole genome shotgun (WGS) entry which is preliminary data.</text>
</comment>
<proteinExistence type="predicted"/>
<dbReference type="EMBL" id="VUJX02000007">
    <property type="protein sequence ID" value="KAL0934297.1"/>
    <property type="molecule type" value="Genomic_DNA"/>
</dbReference>
<name>A0ACC3YR21_COLTU</name>
<protein>
    <submittedName>
        <fullName evidence="1">Uncharacterized protein</fullName>
    </submittedName>
</protein>